<evidence type="ECO:0000256" key="2">
    <source>
        <dbReference type="SAM" id="Phobius"/>
    </source>
</evidence>
<sequence length="387" mass="38835">MLALRLARGGRPLVQLRRLLLAGASAGTGFLLLCALGWAMGHPEAPGESALRLVWCLVPLAATVQFALAVGRTDPGVRPRSALSAAGLGPSGLALLAALSAGAACALGSAAALLAFLLLRGDLGRLPYAGTASGLLAQEQPLPLAGVVTLLLVVPGAVAGACWLALRPRPRPRPERDEEEPAEAPAPRPAPAGLPWGIALLAAGLAVEAYARRSEDASALLPGTLAGSPAGVLAGWLVTAVGLALAGPGLTYQCGRVLQALRPGAMRLLAGRVLQQEAARLGRPLGVLCAVASAAFAAAALYAGREPRLGPLGTIGALLVTGCAVATLLTAVAEARQERARSRESLLGLGAAPALLRGAVALRAGVLLAVFGPLTWLVAELAALPLT</sequence>
<feature type="transmembrane region" description="Helical" evidence="2">
    <location>
        <begin position="92"/>
        <end position="119"/>
    </location>
</feature>
<reference evidence="3 4" key="1">
    <citation type="submission" date="2015-01" db="EMBL/GenBank/DDBJ databases">
        <title>Enhanced salinomycin production by adjusting the supply of polyketide extender units in Streptomyce albus DSM 41398.</title>
        <authorList>
            <person name="Lu C."/>
        </authorList>
    </citation>
    <scope>NUCLEOTIDE SEQUENCE [LARGE SCALE GENOMIC DNA]</scope>
    <source>
        <strain evidence="4">ATCC 21838 / DSM 41398 / FERM P-419 / JCM 4703 / NBRC 107858</strain>
    </source>
</reference>
<dbReference type="KEGG" id="sals:SLNWT_1603"/>
<dbReference type="InterPro" id="IPR020592">
    <property type="entry name" value="Ribosomal_bS16_CS"/>
</dbReference>
<accession>A0A0B5EKB1</accession>
<organism evidence="3 4">
    <name type="scientific">Streptomyces albus (strain ATCC 21838 / DSM 41398 / FERM P-419 / JCM 4703 / NBRC 107858)</name>
    <dbReference type="NCBI Taxonomy" id="1081613"/>
    <lineage>
        <taxon>Bacteria</taxon>
        <taxon>Bacillati</taxon>
        <taxon>Actinomycetota</taxon>
        <taxon>Actinomycetes</taxon>
        <taxon>Kitasatosporales</taxon>
        <taxon>Streptomycetaceae</taxon>
        <taxon>Streptomyces</taxon>
    </lineage>
</organism>
<feature type="transmembrane region" description="Helical" evidence="2">
    <location>
        <begin position="285"/>
        <end position="303"/>
    </location>
</feature>
<dbReference type="Proteomes" id="UP000031523">
    <property type="component" value="Chromosome"/>
</dbReference>
<evidence type="ECO:0000256" key="1">
    <source>
        <dbReference type="SAM" id="MobiDB-lite"/>
    </source>
</evidence>
<dbReference type="PROSITE" id="PS00732">
    <property type="entry name" value="RIBOSOMAL_S16"/>
    <property type="match status" value="1"/>
</dbReference>
<feature type="transmembrane region" description="Helical" evidence="2">
    <location>
        <begin position="144"/>
        <end position="166"/>
    </location>
</feature>
<evidence type="ECO:0000313" key="3">
    <source>
        <dbReference type="EMBL" id="AJE81979.1"/>
    </source>
</evidence>
<feature type="region of interest" description="Disordered" evidence="1">
    <location>
        <begin position="169"/>
        <end position="190"/>
    </location>
</feature>
<evidence type="ECO:0000313" key="4">
    <source>
        <dbReference type="Proteomes" id="UP000031523"/>
    </source>
</evidence>
<dbReference type="AlphaFoldDB" id="A0A0B5EKB1"/>
<keyword evidence="4" id="KW-1185">Reference proteome</keyword>
<dbReference type="GO" id="GO:0006412">
    <property type="term" value="P:translation"/>
    <property type="evidence" value="ECO:0007669"/>
    <property type="project" value="InterPro"/>
</dbReference>
<name>A0A0B5EKB1_STRA4</name>
<dbReference type="GO" id="GO:0003735">
    <property type="term" value="F:structural constituent of ribosome"/>
    <property type="evidence" value="ECO:0007669"/>
    <property type="project" value="InterPro"/>
</dbReference>
<keyword evidence="2" id="KW-1133">Transmembrane helix</keyword>
<feature type="transmembrane region" description="Helical" evidence="2">
    <location>
        <begin position="20"/>
        <end position="40"/>
    </location>
</feature>
<gene>
    <name evidence="3" type="ORF">SLNWT_1603</name>
</gene>
<keyword evidence="2" id="KW-0472">Membrane</keyword>
<keyword evidence="2" id="KW-0812">Transmembrane</keyword>
<proteinExistence type="predicted"/>
<feature type="transmembrane region" description="Helical" evidence="2">
    <location>
        <begin position="52"/>
        <end position="71"/>
    </location>
</feature>
<protein>
    <submittedName>
        <fullName evidence="3">Uncharacterized protein</fullName>
    </submittedName>
</protein>
<dbReference type="GO" id="GO:0005840">
    <property type="term" value="C:ribosome"/>
    <property type="evidence" value="ECO:0007669"/>
    <property type="project" value="InterPro"/>
</dbReference>
<feature type="transmembrane region" description="Helical" evidence="2">
    <location>
        <begin position="354"/>
        <end position="379"/>
    </location>
</feature>
<dbReference type="EMBL" id="CP010519">
    <property type="protein sequence ID" value="AJE81979.1"/>
    <property type="molecule type" value="Genomic_DNA"/>
</dbReference>
<feature type="transmembrane region" description="Helical" evidence="2">
    <location>
        <begin position="309"/>
        <end position="333"/>
    </location>
</feature>